<evidence type="ECO:0000256" key="1">
    <source>
        <dbReference type="SAM" id="MobiDB-lite"/>
    </source>
</evidence>
<sequence>MPLRFAAARTPATSPIARALARKSPGRPANDNGDAPLVSPTSRIDPAMRAALRQFASHGMAAAGIARHQAEKAHFAGEGDAYRWWLDICRTLDRRLAERLERSLAIEDLLAH</sequence>
<gene>
    <name evidence="2" type="ORF">K3181_01405</name>
</gene>
<reference evidence="2 3" key="1">
    <citation type="submission" date="2021-08" db="EMBL/GenBank/DDBJ databases">
        <title>Comparative Genomics Analysis of the Genus Qipengyuania Reveals Extensive Genetic Diversity and Metabolic Versatility, Including the Description of Fifteen Novel Species.</title>
        <authorList>
            <person name="Liu Y."/>
        </authorList>
    </citation>
    <scope>NUCLEOTIDE SEQUENCE [LARGE SCALE GENOMIC DNA]</scope>
    <source>
        <strain evidence="2 3">YG27</strain>
    </source>
</reference>
<proteinExistence type="predicted"/>
<feature type="region of interest" description="Disordered" evidence="1">
    <location>
        <begin position="16"/>
        <end position="41"/>
    </location>
</feature>
<keyword evidence="3" id="KW-1185">Reference proteome</keyword>
<comment type="caution">
    <text evidence="2">The sequence shown here is derived from an EMBL/GenBank/DDBJ whole genome shotgun (WGS) entry which is preliminary data.</text>
</comment>
<dbReference type="RefSeq" id="WP_221600115.1">
    <property type="nucleotide sequence ID" value="NZ_JAIGNU010000001.1"/>
</dbReference>
<dbReference type="Proteomes" id="UP000782554">
    <property type="component" value="Unassembled WGS sequence"/>
</dbReference>
<evidence type="ECO:0000313" key="3">
    <source>
        <dbReference type="Proteomes" id="UP000782554"/>
    </source>
</evidence>
<evidence type="ECO:0000313" key="2">
    <source>
        <dbReference type="EMBL" id="MBX7500097.1"/>
    </source>
</evidence>
<protein>
    <submittedName>
        <fullName evidence="2">Uncharacterized protein</fullName>
    </submittedName>
</protein>
<dbReference type="EMBL" id="JAIGNU010000001">
    <property type="protein sequence ID" value="MBX7500097.1"/>
    <property type="molecule type" value="Genomic_DNA"/>
</dbReference>
<organism evidence="2 3">
    <name type="scientific">Qipengyuania mesophila</name>
    <dbReference type="NCBI Taxonomy" id="2867246"/>
    <lineage>
        <taxon>Bacteria</taxon>
        <taxon>Pseudomonadati</taxon>
        <taxon>Pseudomonadota</taxon>
        <taxon>Alphaproteobacteria</taxon>
        <taxon>Sphingomonadales</taxon>
        <taxon>Erythrobacteraceae</taxon>
        <taxon>Qipengyuania</taxon>
    </lineage>
</organism>
<name>A0ABS7JR43_9SPHN</name>
<accession>A0ABS7JR43</accession>